<organism evidence="1 2">
    <name type="scientific">Brassica cretica</name>
    <name type="common">Mustard</name>
    <dbReference type="NCBI Taxonomy" id="69181"/>
    <lineage>
        <taxon>Eukaryota</taxon>
        <taxon>Viridiplantae</taxon>
        <taxon>Streptophyta</taxon>
        <taxon>Embryophyta</taxon>
        <taxon>Tracheophyta</taxon>
        <taxon>Spermatophyta</taxon>
        <taxon>Magnoliopsida</taxon>
        <taxon>eudicotyledons</taxon>
        <taxon>Gunneridae</taxon>
        <taxon>Pentapetalae</taxon>
        <taxon>rosids</taxon>
        <taxon>malvids</taxon>
        <taxon>Brassicales</taxon>
        <taxon>Brassicaceae</taxon>
        <taxon>Brassiceae</taxon>
        <taxon>Brassica</taxon>
    </lineage>
</organism>
<gene>
    <name evidence="1" type="ORF">F2Q69_00011656</name>
</gene>
<dbReference type="EMBL" id="QGKX02000996">
    <property type="protein sequence ID" value="KAF3556228.1"/>
    <property type="molecule type" value="Genomic_DNA"/>
</dbReference>
<comment type="caution">
    <text evidence="1">The sequence shown here is derived from an EMBL/GenBank/DDBJ whole genome shotgun (WGS) entry which is preliminary data.</text>
</comment>
<evidence type="ECO:0000313" key="1">
    <source>
        <dbReference type="EMBL" id="KAF3556228.1"/>
    </source>
</evidence>
<name>A0A8S9QY50_BRACR</name>
<evidence type="ECO:0000313" key="2">
    <source>
        <dbReference type="Proteomes" id="UP000712600"/>
    </source>
</evidence>
<accession>A0A8S9QY50</accession>
<protein>
    <submittedName>
        <fullName evidence="1">Uncharacterized protein</fullName>
    </submittedName>
</protein>
<proteinExistence type="predicted"/>
<dbReference type="Proteomes" id="UP000712600">
    <property type="component" value="Unassembled WGS sequence"/>
</dbReference>
<sequence length="156" mass="18179">MFCEAREQMRKRVTLKMKMVKEEKLQEGDFEVESLISFGGSHWCRSTPSHEYRSTEVTQNRSIFSPGHRSTTPTESTASCNAVRIMTHEEFAAKHPHPPSPVYAKIDRHQEPVIDLHQERVIDQHQENVIDRHQETVIDRQPPAPIDRRAPIIYRV</sequence>
<dbReference type="AlphaFoldDB" id="A0A8S9QY50"/>
<reference evidence="1" key="1">
    <citation type="submission" date="2019-12" db="EMBL/GenBank/DDBJ databases">
        <title>Genome sequencing and annotation of Brassica cretica.</title>
        <authorList>
            <person name="Studholme D.J."/>
            <person name="Sarris P."/>
        </authorList>
    </citation>
    <scope>NUCLEOTIDE SEQUENCE</scope>
    <source>
        <strain evidence="1">PFS-109/04</strain>
        <tissue evidence="1">Leaf</tissue>
    </source>
</reference>